<dbReference type="CDD" id="cd05300">
    <property type="entry name" value="2-Hacid_dh_1"/>
    <property type="match status" value="1"/>
</dbReference>
<organism evidence="4">
    <name type="scientific">uncultured bacterium Contig21</name>
    <dbReference type="NCBI Taxonomy" id="1393535"/>
    <lineage>
        <taxon>Bacteria</taxon>
        <taxon>environmental samples</taxon>
    </lineage>
</organism>
<dbReference type="PANTHER" id="PTHR43333:SF1">
    <property type="entry name" value="D-ISOMER SPECIFIC 2-HYDROXYACID DEHYDROGENASE NAD-BINDING DOMAIN-CONTAINING PROTEIN"/>
    <property type="match status" value="1"/>
</dbReference>
<dbReference type="Pfam" id="PF02826">
    <property type="entry name" value="2-Hacid_dh_C"/>
    <property type="match status" value="1"/>
</dbReference>
<keyword evidence="2" id="KW-0520">NAD</keyword>
<dbReference type="SUPFAM" id="SSF51735">
    <property type="entry name" value="NAD(P)-binding Rossmann-fold domains"/>
    <property type="match status" value="1"/>
</dbReference>
<dbReference type="SUPFAM" id="SSF52283">
    <property type="entry name" value="Formate/glycerate dehydrogenase catalytic domain-like"/>
    <property type="match status" value="1"/>
</dbReference>
<evidence type="ECO:0000259" key="3">
    <source>
        <dbReference type="Pfam" id="PF02826"/>
    </source>
</evidence>
<proteinExistence type="predicted"/>
<evidence type="ECO:0000256" key="1">
    <source>
        <dbReference type="ARBA" id="ARBA00023002"/>
    </source>
</evidence>
<dbReference type="InterPro" id="IPR036291">
    <property type="entry name" value="NAD(P)-bd_dom_sf"/>
</dbReference>
<sequence length="320" mass="35218">MSRKLAVAVPNLSGAQQEAIRGAAERHGFEIRFLKAPEEDPAFLQEAEIIFGHVPAAARTARNLKWLCTPFAGVDQFLAPDAFANPEALLTNSSGAYGVTIAEHVVMMLLEILRRQPEYREIVAAREWRRDLKVRSVKGSRIMLLGTGDIGRETALRLRAFSPAGITGVNRSGANPDGCFDRILTGENWETALPDTDVLVISLPGTKESFHMLGEKQLSLLPDGAVVINVGRGSVIDQKALVRELESGRLYAGLDVFESEPLGKDDPVWEVRNLLITPHTAGNMTLGHTVNRIVEMFLEDLEHYCAGESLRHTVDRIKGY</sequence>
<name>W0FJ52_9BACT</name>
<dbReference type="PANTHER" id="PTHR43333">
    <property type="entry name" value="2-HACID_DH_C DOMAIN-CONTAINING PROTEIN"/>
    <property type="match status" value="1"/>
</dbReference>
<dbReference type="GO" id="GO:0051287">
    <property type="term" value="F:NAD binding"/>
    <property type="evidence" value="ECO:0007669"/>
    <property type="project" value="InterPro"/>
</dbReference>
<dbReference type="InterPro" id="IPR029753">
    <property type="entry name" value="D-isomer_DH_CS"/>
</dbReference>
<dbReference type="PROSITE" id="PS00671">
    <property type="entry name" value="D_2_HYDROXYACID_DH_3"/>
    <property type="match status" value="1"/>
</dbReference>
<reference evidence="4" key="1">
    <citation type="journal article" date="2013" name="PLoS ONE">
        <title>Metagenomic insights into the carbohydrate-active enzymes carried by the microorganisms adhering to solid digesta in the rumen of cows.</title>
        <authorList>
            <person name="Wang L."/>
            <person name="Hatem A."/>
            <person name="Catalyurek U.V."/>
            <person name="Morrison M."/>
            <person name="Yu Z."/>
        </authorList>
    </citation>
    <scope>NUCLEOTIDE SEQUENCE</scope>
</reference>
<evidence type="ECO:0000313" key="4">
    <source>
        <dbReference type="EMBL" id="AHF24881.1"/>
    </source>
</evidence>
<evidence type="ECO:0000256" key="2">
    <source>
        <dbReference type="ARBA" id="ARBA00023027"/>
    </source>
</evidence>
<keyword evidence="1" id="KW-0560">Oxidoreductase</keyword>
<dbReference type="EMBL" id="KC246809">
    <property type="protein sequence ID" value="AHF24881.1"/>
    <property type="molecule type" value="Genomic_DNA"/>
</dbReference>
<accession>W0FJ52</accession>
<dbReference type="InterPro" id="IPR006140">
    <property type="entry name" value="D-isomer_DH_NAD-bd"/>
</dbReference>
<dbReference type="Gene3D" id="3.40.50.720">
    <property type="entry name" value="NAD(P)-binding Rossmann-like Domain"/>
    <property type="match status" value="2"/>
</dbReference>
<dbReference type="GO" id="GO:0016616">
    <property type="term" value="F:oxidoreductase activity, acting on the CH-OH group of donors, NAD or NADP as acceptor"/>
    <property type="evidence" value="ECO:0007669"/>
    <property type="project" value="UniProtKB-ARBA"/>
</dbReference>
<dbReference type="AlphaFoldDB" id="W0FJ52"/>
<protein>
    <submittedName>
        <fullName evidence="4">D-isomer specific 2-hydroxyacid dehydrogenase, NAD-binding</fullName>
    </submittedName>
</protein>
<feature type="domain" description="D-isomer specific 2-hydroxyacid dehydrogenase NAD-binding" evidence="3">
    <location>
        <begin position="106"/>
        <end position="281"/>
    </location>
</feature>